<gene>
    <name evidence="6" type="ORF">C2G38_1991915</name>
</gene>
<accession>A0A397TZ54</accession>
<dbReference type="PRINTS" id="PR00363">
    <property type="entry name" value="CYTOCHROMEB5"/>
</dbReference>
<dbReference type="STRING" id="44941.A0A397TZ54"/>
<keyword evidence="4" id="KW-1133">Transmembrane helix</keyword>
<feature type="transmembrane region" description="Helical" evidence="4">
    <location>
        <begin position="289"/>
        <end position="310"/>
    </location>
</feature>
<evidence type="ECO:0000259" key="5">
    <source>
        <dbReference type="PROSITE" id="PS50255"/>
    </source>
</evidence>
<dbReference type="InterPro" id="IPR018506">
    <property type="entry name" value="Cyt_B5_heme-BS"/>
</dbReference>
<feature type="transmembrane region" description="Helical" evidence="4">
    <location>
        <begin position="125"/>
        <end position="142"/>
    </location>
</feature>
<keyword evidence="7" id="KW-1185">Reference proteome</keyword>
<dbReference type="FunFam" id="3.10.120.10:FF:000007">
    <property type="entry name" value="Sulfite oxidase, mitochondrial"/>
    <property type="match status" value="1"/>
</dbReference>
<protein>
    <submittedName>
        <fullName evidence="6">Delta-5 fatty acid desaturase</fullName>
    </submittedName>
</protein>
<keyword evidence="3" id="KW-0408">Iron</keyword>
<comment type="caution">
    <text evidence="6">The sequence shown here is derived from an EMBL/GenBank/DDBJ whole genome shotgun (WGS) entry which is preliminary data.</text>
</comment>
<dbReference type="GO" id="GO:0016717">
    <property type="term" value="F:oxidoreductase activity, acting on paired donors, with oxidation of a pair of donors resulting in the reduction of molecular oxygen to two molecules of water"/>
    <property type="evidence" value="ECO:0007669"/>
    <property type="project" value="TreeGrafter"/>
</dbReference>
<name>A0A397TZ54_9GLOM</name>
<dbReference type="InterPro" id="IPR036400">
    <property type="entry name" value="Cyt_B5-like_heme/steroid_sf"/>
</dbReference>
<keyword evidence="4" id="KW-0472">Membrane</keyword>
<evidence type="ECO:0000256" key="2">
    <source>
        <dbReference type="ARBA" id="ARBA00022723"/>
    </source>
</evidence>
<dbReference type="PIRSF" id="PIRSF015921">
    <property type="entry name" value="FA_sphinglp_des"/>
    <property type="match status" value="1"/>
</dbReference>
<dbReference type="PANTHER" id="PTHR19353">
    <property type="entry name" value="FATTY ACID DESATURASE 2"/>
    <property type="match status" value="1"/>
</dbReference>
<dbReference type="GO" id="GO:0016020">
    <property type="term" value="C:membrane"/>
    <property type="evidence" value="ECO:0007669"/>
    <property type="project" value="TreeGrafter"/>
</dbReference>
<evidence type="ECO:0000256" key="4">
    <source>
        <dbReference type="SAM" id="Phobius"/>
    </source>
</evidence>
<dbReference type="SUPFAM" id="SSF55856">
    <property type="entry name" value="Cytochrome b5-like heme/steroid binding domain"/>
    <property type="match status" value="1"/>
</dbReference>
<keyword evidence="2" id="KW-0479">Metal-binding</keyword>
<dbReference type="PROSITE" id="PS50255">
    <property type="entry name" value="CYTOCHROME_B5_2"/>
    <property type="match status" value="1"/>
</dbReference>
<evidence type="ECO:0000256" key="1">
    <source>
        <dbReference type="ARBA" id="ARBA00022617"/>
    </source>
</evidence>
<evidence type="ECO:0000256" key="3">
    <source>
        <dbReference type="ARBA" id="ARBA00023004"/>
    </source>
</evidence>
<dbReference type="EMBL" id="QKWP01002821">
    <property type="protein sequence ID" value="RIB02087.1"/>
    <property type="molecule type" value="Genomic_DNA"/>
</dbReference>
<dbReference type="GO" id="GO:0042759">
    <property type="term" value="P:long-chain fatty acid biosynthetic process"/>
    <property type="evidence" value="ECO:0007669"/>
    <property type="project" value="UniProtKB-ARBA"/>
</dbReference>
<dbReference type="InterPro" id="IPR005804">
    <property type="entry name" value="FA_desaturase_dom"/>
</dbReference>
<dbReference type="Gene3D" id="3.10.120.10">
    <property type="entry name" value="Cytochrome b5-like heme/steroid binding domain"/>
    <property type="match status" value="1"/>
</dbReference>
<dbReference type="GO" id="GO:0046872">
    <property type="term" value="F:metal ion binding"/>
    <property type="evidence" value="ECO:0007669"/>
    <property type="project" value="UniProtKB-KW"/>
</dbReference>
<evidence type="ECO:0000313" key="6">
    <source>
        <dbReference type="EMBL" id="RIB02087.1"/>
    </source>
</evidence>
<dbReference type="SMART" id="SM01117">
    <property type="entry name" value="Cyt-b5"/>
    <property type="match status" value="1"/>
</dbReference>
<organism evidence="6 7">
    <name type="scientific">Gigaspora rosea</name>
    <dbReference type="NCBI Taxonomy" id="44941"/>
    <lineage>
        <taxon>Eukaryota</taxon>
        <taxon>Fungi</taxon>
        <taxon>Fungi incertae sedis</taxon>
        <taxon>Mucoromycota</taxon>
        <taxon>Glomeromycotina</taxon>
        <taxon>Glomeromycetes</taxon>
        <taxon>Diversisporales</taxon>
        <taxon>Gigasporaceae</taxon>
        <taxon>Gigaspora</taxon>
    </lineage>
</organism>
<reference evidence="6 7" key="1">
    <citation type="submission" date="2018-06" db="EMBL/GenBank/DDBJ databases">
        <title>Comparative genomics reveals the genomic features of Rhizophagus irregularis, R. cerebriforme, R. diaphanum and Gigaspora rosea, and their symbiotic lifestyle signature.</title>
        <authorList>
            <person name="Morin E."/>
            <person name="San Clemente H."/>
            <person name="Chen E.C.H."/>
            <person name="De La Providencia I."/>
            <person name="Hainaut M."/>
            <person name="Kuo A."/>
            <person name="Kohler A."/>
            <person name="Murat C."/>
            <person name="Tang N."/>
            <person name="Roy S."/>
            <person name="Loubradou J."/>
            <person name="Henrissat B."/>
            <person name="Grigoriev I.V."/>
            <person name="Corradi N."/>
            <person name="Roux C."/>
            <person name="Martin F.M."/>
        </authorList>
    </citation>
    <scope>NUCLEOTIDE SEQUENCE [LARGE SCALE GENOMIC DNA]</scope>
    <source>
        <strain evidence="6 7">DAOM 194757</strain>
    </source>
</reference>
<feature type="transmembrane region" description="Helical" evidence="4">
    <location>
        <begin position="322"/>
        <end position="341"/>
    </location>
</feature>
<dbReference type="Pfam" id="PF00487">
    <property type="entry name" value="FA_desaturase"/>
    <property type="match status" value="1"/>
</dbReference>
<dbReference type="PANTHER" id="PTHR19353:SF19">
    <property type="entry name" value="DELTA(5) FATTY ACID DESATURASE C-RELATED"/>
    <property type="match status" value="1"/>
</dbReference>
<dbReference type="Pfam" id="PF00173">
    <property type="entry name" value="Cyt-b5"/>
    <property type="match status" value="1"/>
</dbReference>
<evidence type="ECO:0000313" key="7">
    <source>
        <dbReference type="Proteomes" id="UP000266673"/>
    </source>
</evidence>
<keyword evidence="4" id="KW-0812">Transmembrane</keyword>
<feature type="transmembrane region" description="Helical" evidence="4">
    <location>
        <begin position="154"/>
        <end position="172"/>
    </location>
</feature>
<proteinExistence type="predicted"/>
<feature type="domain" description="Cytochrome b5 heme-binding" evidence="5">
    <location>
        <begin position="11"/>
        <end position="87"/>
    </location>
</feature>
<keyword evidence="1" id="KW-0349">Heme</keyword>
<dbReference type="OrthoDB" id="260519at2759"/>
<dbReference type="CDD" id="cd03506">
    <property type="entry name" value="Delta6-FADS-like"/>
    <property type="match status" value="1"/>
</dbReference>
<dbReference type="GO" id="GO:0006636">
    <property type="term" value="P:unsaturated fatty acid biosynthetic process"/>
    <property type="evidence" value="ECO:0007669"/>
    <property type="project" value="UniProtKB-ARBA"/>
</dbReference>
<sequence length="456" mass="53265">MRYTTIENNSGKRFTWQELAKHNKPNDAYVAVRGKVYDITNFIERHPGGDDILLLAAGRDITQAFETYHELGKPDVILKKFFVGTLTTNELPIFPEPSEFHRAMKKNVEEYFRKTEIDPKNSTSIWIRYAIIYGTLIGSYYAQFYLPYVIERTWLQIIFAISLGFACAQLGLNQLHDASHFSVTNDPFVWKILGATHDFFNGASYLVWLYQHAFGHHIYTNIAECDPDLVTNEPDIRRIKPNQRWYSRYINQHLFVPMLYGFLATKVRFQDINILYFIGSNDKIRINPITTWHTCVFWGGKVFFVIYRILVPLMIGSSAWKVFLLFAIADIVSSYWLALTFQANHVVDEVEWPLPDKDGFIQKDWAEMQVVTTQDYAHESGFITSIVGSLNYQAVHHIFPQISQHHYHRIGPIVKETCREFGVRYYYKDTLWEAIESHIKHLRLLGLKPEDHDKSE</sequence>
<dbReference type="GO" id="GO:0020037">
    <property type="term" value="F:heme binding"/>
    <property type="evidence" value="ECO:0007669"/>
    <property type="project" value="InterPro"/>
</dbReference>
<dbReference type="PROSITE" id="PS00191">
    <property type="entry name" value="CYTOCHROME_B5_1"/>
    <property type="match status" value="1"/>
</dbReference>
<dbReference type="InterPro" id="IPR001199">
    <property type="entry name" value="Cyt_B5-like_heme/steroid-bd"/>
</dbReference>
<dbReference type="AlphaFoldDB" id="A0A397TZ54"/>
<dbReference type="InterPro" id="IPR012171">
    <property type="entry name" value="Fatty_acid_desaturase"/>
</dbReference>
<dbReference type="Proteomes" id="UP000266673">
    <property type="component" value="Unassembled WGS sequence"/>
</dbReference>